<dbReference type="PANTHER" id="PTHR42823">
    <property type="entry name" value="ATP SYNTHASE SUBUNIT A, CHLOROPLASTIC"/>
    <property type="match status" value="1"/>
</dbReference>
<dbReference type="PATRIC" id="fig|1618995.3.peg.292"/>
<dbReference type="Proteomes" id="UP000033935">
    <property type="component" value="Unassembled WGS sequence"/>
</dbReference>
<sequence length="283" mass="30933">MELLLPPAAAESLFHVGSIPITNSMVNGWIAVVFFVFIAFIARRRSGLVPKGIHNLIEAIVEFLLKEIQKVTGDEKRAKQFLPIVGTIFLFILFSNWIGLFPGTGSIGIWEMHEGEVELIPLLRPAASDLNLTLAIALFAVLASHIMAMFAIGPISHISKFINIRGIFRSFKKGPMAVVVAIVEFGVGLIEIVSEVAKVVSLSLRLFGNIFAGEVLLTVMLGLLAYFLPIPFMFLELLVGAIQATVFAMLTLAYLTVATQDHSHDESEAHSPHQEEITPATTQ</sequence>
<feature type="transmembrane region" description="Helical" evidence="11">
    <location>
        <begin position="206"/>
        <end position="228"/>
    </location>
</feature>
<dbReference type="GO" id="GO:0042777">
    <property type="term" value="P:proton motive force-driven plasma membrane ATP synthesis"/>
    <property type="evidence" value="ECO:0007669"/>
    <property type="project" value="TreeGrafter"/>
</dbReference>
<dbReference type="GO" id="GO:0005886">
    <property type="term" value="C:plasma membrane"/>
    <property type="evidence" value="ECO:0007669"/>
    <property type="project" value="UniProtKB-SubCell"/>
</dbReference>
<dbReference type="PROSITE" id="PS00449">
    <property type="entry name" value="ATPASE_A"/>
    <property type="match status" value="1"/>
</dbReference>
<comment type="caution">
    <text evidence="14">The sequence shown here is derived from an EMBL/GenBank/DDBJ whole genome shotgun (WGS) entry which is preliminary data.</text>
</comment>
<keyword evidence="6 11" id="KW-0375">Hydrogen ion transport</keyword>
<evidence type="ECO:0000256" key="9">
    <source>
        <dbReference type="ARBA" id="ARBA00023136"/>
    </source>
</evidence>
<evidence type="ECO:0000256" key="3">
    <source>
        <dbReference type="ARBA" id="ARBA00022448"/>
    </source>
</evidence>
<dbReference type="Pfam" id="PF00119">
    <property type="entry name" value="ATP-synt_A"/>
    <property type="match status" value="1"/>
</dbReference>
<comment type="subcellular location">
    <subcellularLocation>
        <location evidence="11 12">Cell membrane</location>
        <topology evidence="11 12">Multi-pass membrane protein</topology>
    </subcellularLocation>
    <subcellularLocation>
        <location evidence="1">Membrane</location>
        <topology evidence="1">Multi-pass membrane protein</topology>
    </subcellularLocation>
</comment>
<dbReference type="PANTHER" id="PTHR42823:SF3">
    <property type="entry name" value="ATP SYNTHASE SUBUNIT A, CHLOROPLASTIC"/>
    <property type="match status" value="1"/>
</dbReference>
<dbReference type="SUPFAM" id="SSF81336">
    <property type="entry name" value="F1F0 ATP synthase subunit A"/>
    <property type="match status" value="1"/>
</dbReference>
<dbReference type="Gene3D" id="1.20.120.220">
    <property type="entry name" value="ATP synthase, F0 complex, subunit A"/>
    <property type="match status" value="1"/>
</dbReference>
<evidence type="ECO:0000256" key="11">
    <source>
        <dbReference type="HAMAP-Rule" id="MF_01393"/>
    </source>
</evidence>
<keyword evidence="8 11" id="KW-0406">Ion transport</keyword>
<reference evidence="14 15" key="1">
    <citation type="journal article" date="2015" name="Nature">
        <title>rRNA introns, odd ribosomes, and small enigmatic genomes across a large radiation of phyla.</title>
        <authorList>
            <person name="Brown C.T."/>
            <person name="Hug L.A."/>
            <person name="Thomas B.C."/>
            <person name="Sharon I."/>
            <person name="Castelle C.J."/>
            <person name="Singh A."/>
            <person name="Wilkins M.J."/>
            <person name="Williams K.H."/>
            <person name="Banfield J.F."/>
        </authorList>
    </citation>
    <scope>NUCLEOTIDE SEQUENCE [LARGE SCALE GENOMIC DNA]</scope>
</reference>
<dbReference type="HAMAP" id="MF_01393">
    <property type="entry name" value="ATP_synth_a_bact"/>
    <property type="match status" value="1"/>
</dbReference>
<proteinExistence type="inferred from homology"/>
<comment type="function">
    <text evidence="11 12">Key component of the proton channel; it plays a direct role in the translocation of protons across the membrane.</text>
</comment>
<feature type="transmembrane region" description="Helical" evidence="11">
    <location>
        <begin position="174"/>
        <end position="194"/>
    </location>
</feature>
<dbReference type="PRINTS" id="PR00123">
    <property type="entry name" value="ATPASEA"/>
</dbReference>
<keyword evidence="4 11" id="KW-0138">CF(0)</keyword>
<evidence type="ECO:0000256" key="4">
    <source>
        <dbReference type="ARBA" id="ARBA00022547"/>
    </source>
</evidence>
<evidence type="ECO:0000256" key="12">
    <source>
        <dbReference type="RuleBase" id="RU000483"/>
    </source>
</evidence>
<evidence type="ECO:0000256" key="13">
    <source>
        <dbReference type="SAM" id="MobiDB-lite"/>
    </source>
</evidence>
<evidence type="ECO:0000256" key="5">
    <source>
        <dbReference type="ARBA" id="ARBA00022692"/>
    </source>
</evidence>
<gene>
    <name evidence="11" type="primary">atpB</name>
    <name evidence="14" type="ORF">UT30_C0005G0033</name>
</gene>
<dbReference type="GO" id="GO:0045259">
    <property type="term" value="C:proton-transporting ATP synthase complex"/>
    <property type="evidence" value="ECO:0007669"/>
    <property type="project" value="UniProtKB-KW"/>
</dbReference>
<feature type="transmembrane region" description="Helical" evidence="11">
    <location>
        <begin position="130"/>
        <end position="153"/>
    </location>
</feature>
<evidence type="ECO:0000256" key="1">
    <source>
        <dbReference type="ARBA" id="ARBA00004141"/>
    </source>
</evidence>
<feature type="transmembrane region" description="Helical" evidence="11">
    <location>
        <begin position="235"/>
        <end position="257"/>
    </location>
</feature>
<dbReference type="CDD" id="cd00310">
    <property type="entry name" value="ATP-synt_Fo_a_6"/>
    <property type="match status" value="1"/>
</dbReference>
<keyword evidence="10 11" id="KW-0066">ATP synthesis</keyword>
<organism evidence="14 15">
    <name type="scientific">Candidatus Uhrbacteria bacterium GW2011_GWF2_39_13</name>
    <dbReference type="NCBI Taxonomy" id="1618995"/>
    <lineage>
        <taxon>Bacteria</taxon>
        <taxon>Candidatus Uhriibacteriota</taxon>
    </lineage>
</organism>
<comment type="similarity">
    <text evidence="2 11 12">Belongs to the ATPase A chain family.</text>
</comment>
<keyword evidence="11" id="KW-1003">Cell membrane</keyword>
<protein>
    <recommendedName>
        <fullName evidence="11 12">ATP synthase subunit a</fullName>
    </recommendedName>
    <alternativeName>
        <fullName evidence="11">ATP synthase F0 sector subunit a</fullName>
    </alternativeName>
    <alternativeName>
        <fullName evidence="11">F-ATPase subunit 6</fullName>
    </alternativeName>
</protein>
<name>A0A0G0Q2J4_9BACT</name>
<keyword evidence="7 11" id="KW-1133">Transmembrane helix</keyword>
<evidence type="ECO:0000256" key="10">
    <source>
        <dbReference type="ARBA" id="ARBA00023310"/>
    </source>
</evidence>
<feature type="compositionally biased region" description="Basic and acidic residues" evidence="13">
    <location>
        <begin position="264"/>
        <end position="276"/>
    </location>
</feature>
<keyword evidence="5 11" id="KW-0812">Transmembrane</keyword>
<keyword evidence="9 11" id="KW-0472">Membrane</keyword>
<dbReference type="NCBIfam" id="TIGR01131">
    <property type="entry name" value="ATP_synt_6_or_A"/>
    <property type="match status" value="1"/>
</dbReference>
<feature type="region of interest" description="Disordered" evidence="13">
    <location>
        <begin position="264"/>
        <end position="283"/>
    </location>
</feature>
<dbReference type="InterPro" id="IPR045082">
    <property type="entry name" value="ATP_syn_F0_a_bact/chloroplast"/>
</dbReference>
<evidence type="ECO:0000256" key="8">
    <source>
        <dbReference type="ARBA" id="ARBA00023065"/>
    </source>
</evidence>
<dbReference type="InterPro" id="IPR000568">
    <property type="entry name" value="ATP_synth_F0_asu"/>
</dbReference>
<dbReference type="AlphaFoldDB" id="A0A0G0Q2J4"/>
<accession>A0A0G0Q2J4</accession>
<dbReference type="EMBL" id="LBWG01000005">
    <property type="protein sequence ID" value="KKR04630.1"/>
    <property type="molecule type" value="Genomic_DNA"/>
</dbReference>
<dbReference type="InterPro" id="IPR023011">
    <property type="entry name" value="ATP_synth_F0_asu_AS"/>
</dbReference>
<feature type="transmembrane region" description="Helical" evidence="11">
    <location>
        <begin position="20"/>
        <end position="42"/>
    </location>
</feature>
<evidence type="ECO:0000313" key="15">
    <source>
        <dbReference type="Proteomes" id="UP000033935"/>
    </source>
</evidence>
<evidence type="ECO:0000256" key="6">
    <source>
        <dbReference type="ARBA" id="ARBA00022781"/>
    </source>
</evidence>
<evidence type="ECO:0000256" key="2">
    <source>
        <dbReference type="ARBA" id="ARBA00006810"/>
    </source>
</evidence>
<evidence type="ECO:0000313" key="14">
    <source>
        <dbReference type="EMBL" id="KKR04630.1"/>
    </source>
</evidence>
<keyword evidence="3 11" id="KW-0813">Transport</keyword>
<dbReference type="GO" id="GO:0046933">
    <property type="term" value="F:proton-transporting ATP synthase activity, rotational mechanism"/>
    <property type="evidence" value="ECO:0007669"/>
    <property type="project" value="UniProtKB-UniRule"/>
</dbReference>
<feature type="transmembrane region" description="Helical" evidence="11">
    <location>
        <begin position="84"/>
        <end position="110"/>
    </location>
</feature>
<dbReference type="InterPro" id="IPR035908">
    <property type="entry name" value="F0_ATP_A_sf"/>
</dbReference>
<evidence type="ECO:0000256" key="7">
    <source>
        <dbReference type="ARBA" id="ARBA00022989"/>
    </source>
</evidence>